<evidence type="ECO:0000313" key="3">
    <source>
        <dbReference type="Proteomes" id="UP001152320"/>
    </source>
</evidence>
<feature type="compositionally biased region" description="Basic and acidic residues" evidence="1">
    <location>
        <begin position="312"/>
        <end position="328"/>
    </location>
</feature>
<sequence length="366" mass="42274">MVTASTTLPVRFENLLLIFVAFGETISKGREKNPKFLKQKCKKKKKKKRSLLCVMAGNSGTQDWYYHAPAKKENKGPVDYPAASQIPLIGGDFIAPDRDDEGMKRGWLRDSDSKYVRLAKLGGRKDLLSMRSPPPKPDAPKPYPRVDWFDHHVEEEPVDTSPQKVYLPDYMVHEEYTPEKPQEDELSGKRQPPRRPPYSLQDNISAFQRDGDSVTDKTMKLDEDVPYSKRFAKKDKKRDVEQMNKALAARRDSSGQNQKNTIMQEPTEPVIFGKLLSMGYQRDWNDQREKYYDQQRSFKEKQPSYKTQAEANKNKDPVTTEYREEINKKGKQLQTIKAGKRSDTKSKLKQSIKDENSNNMLKTKSS</sequence>
<protein>
    <submittedName>
        <fullName evidence="2">Uncharacterized protein</fullName>
    </submittedName>
</protein>
<feature type="region of interest" description="Disordered" evidence="1">
    <location>
        <begin position="126"/>
        <end position="146"/>
    </location>
</feature>
<evidence type="ECO:0000256" key="1">
    <source>
        <dbReference type="SAM" id="MobiDB-lite"/>
    </source>
</evidence>
<keyword evidence="3" id="KW-1185">Reference proteome</keyword>
<feature type="compositionally biased region" description="Basic and acidic residues" evidence="1">
    <location>
        <begin position="340"/>
        <end position="356"/>
    </location>
</feature>
<reference evidence="2" key="1">
    <citation type="submission" date="2021-10" db="EMBL/GenBank/DDBJ databases">
        <title>Tropical sea cucumber genome reveals ecological adaptation and Cuvierian tubules defense mechanism.</title>
        <authorList>
            <person name="Chen T."/>
        </authorList>
    </citation>
    <scope>NUCLEOTIDE SEQUENCE</scope>
    <source>
        <strain evidence="2">Nanhai2018</strain>
        <tissue evidence="2">Muscle</tissue>
    </source>
</reference>
<dbReference type="Proteomes" id="UP001152320">
    <property type="component" value="Chromosome 23"/>
</dbReference>
<proteinExistence type="predicted"/>
<dbReference type="EMBL" id="JAIZAY010000023">
    <property type="protein sequence ID" value="KAJ8019986.1"/>
    <property type="molecule type" value="Genomic_DNA"/>
</dbReference>
<gene>
    <name evidence="2" type="ORF">HOLleu_41797</name>
</gene>
<name>A0A9Q1B9V7_HOLLE</name>
<feature type="compositionally biased region" description="Polar residues" evidence="1">
    <location>
        <begin position="357"/>
        <end position="366"/>
    </location>
</feature>
<feature type="compositionally biased region" description="Basic and acidic residues" evidence="1">
    <location>
        <begin position="177"/>
        <end position="188"/>
    </location>
</feature>
<dbReference type="InterPro" id="IPR040247">
    <property type="entry name" value="DUF5524"/>
</dbReference>
<evidence type="ECO:0000313" key="2">
    <source>
        <dbReference type="EMBL" id="KAJ8019986.1"/>
    </source>
</evidence>
<dbReference type="Pfam" id="PF17662">
    <property type="entry name" value="DUF5524"/>
    <property type="match status" value="1"/>
</dbReference>
<comment type="caution">
    <text evidence="2">The sequence shown here is derived from an EMBL/GenBank/DDBJ whole genome shotgun (WGS) entry which is preliminary data.</text>
</comment>
<dbReference type="PANTHER" id="PTHR31097:SF2">
    <property type="entry name" value="CHROMOSOME 7 OPEN READING FRAME 57"/>
    <property type="match status" value="1"/>
</dbReference>
<feature type="region of interest" description="Disordered" evidence="1">
    <location>
        <begin position="177"/>
        <end position="204"/>
    </location>
</feature>
<feature type="region of interest" description="Disordered" evidence="1">
    <location>
        <begin position="247"/>
        <end position="266"/>
    </location>
</feature>
<dbReference type="PANTHER" id="PTHR31097">
    <property type="entry name" value="SI:DKEY-276J7.1"/>
    <property type="match status" value="1"/>
</dbReference>
<feature type="compositionally biased region" description="Basic and acidic residues" evidence="1">
    <location>
        <begin position="287"/>
        <end position="303"/>
    </location>
</feature>
<feature type="compositionally biased region" description="Pro residues" evidence="1">
    <location>
        <begin position="132"/>
        <end position="143"/>
    </location>
</feature>
<accession>A0A9Q1B9V7</accession>
<feature type="compositionally biased region" description="Polar residues" evidence="1">
    <location>
        <begin position="254"/>
        <end position="264"/>
    </location>
</feature>
<dbReference type="AlphaFoldDB" id="A0A9Q1B9V7"/>
<feature type="region of interest" description="Disordered" evidence="1">
    <location>
        <begin position="287"/>
        <end position="366"/>
    </location>
</feature>
<dbReference type="OrthoDB" id="10012494at2759"/>
<organism evidence="2 3">
    <name type="scientific">Holothuria leucospilota</name>
    <name type="common">Black long sea cucumber</name>
    <name type="synonym">Mertensiothuria leucospilota</name>
    <dbReference type="NCBI Taxonomy" id="206669"/>
    <lineage>
        <taxon>Eukaryota</taxon>
        <taxon>Metazoa</taxon>
        <taxon>Echinodermata</taxon>
        <taxon>Eleutherozoa</taxon>
        <taxon>Echinozoa</taxon>
        <taxon>Holothuroidea</taxon>
        <taxon>Aspidochirotacea</taxon>
        <taxon>Aspidochirotida</taxon>
        <taxon>Holothuriidae</taxon>
        <taxon>Holothuria</taxon>
    </lineage>
</organism>